<evidence type="ECO:0000256" key="4">
    <source>
        <dbReference type="SAM" id="Phobius"/>
    </source>
</evidence>
<feature type="region of interest" description="Disordered" evidence="3">
    <location>
        <begin position="1"/>
        <end position="98"/>
    </location>
</feature>
<evidence type="ECO:0000313" key="6">
    <source>
        <dbReference type="EMBL" id="NYF60079.1"/>
    </source>
</evidence>
<sequence>MSATPVSTPPVSAPPWGLTAPPWSSVAPPQPLTTSPVRDEPAEDDDARQAGTDGPLELVDEPLVAYDMPQRVVTDETDAPIEQPRQETTYPPVYQRPPAYPVEAPPERRGRGRVVLAVVAGVAVLGIAGVVGAVALDRDEPGVPPAPTGGTPGAAKATGAPPTGLKLRDDGTSVTITWSDPAGGGVPFMVAGGRAGKALGVMATVDPGQTTYTVNGLSSTVDYCFTVLAVYSTDAFATSGQVCTDRERRTPAG</sequence>
<dbReference type="InterPro" id="IPR003961">
    <property type="entry name" value="FN3_dom"/>
</dbReference>
<evidence type="ECO:0000259" key="5">
    <source>
        <dbReference type="PROSITE" id="PS50853"/>
    </source>
</evidence>
<keyword evidence="1" id="KW-0326">Glycosidase</keyword>
<keyword evidence="4" id="KW-0472">Membrane</keyword>
<dbReference type="SMART" id="SM00060">
    <property type="entry name" value="FN3"/>
    <property type="match status" value="1"/>
</dbReference>
<feature type="region of interest" description="Disordered" evidence="3">
    <location>
        <begin position="141"/>
        <end position="169"/>
    </location>
</feature>
<protein>
    <recommendedName>
        <fullName evidence="5">Fibronectin type-III domain-containing protein</fullName>
    </recommendedName>
</protein>
<keyword evidence="7" id="KW-1185">Reference proteome</keyword>
<evidence type="ECO:0000256" key="2">
    <source>
        <dbReference type="ARBA" id="ARBA00023326"/>
    </source>
</evidence>
<evidence type="ECO:0000256" key="1">
    <source>
        <dbReference type="ARBA" id="ARBA00023295"/>
    </source>
</evidence>
<feature type="compositionally biased region" description="Low complexity" evidence="3">
    <location>
        <begin position="153"/>
        <end position="164"/>
    </location>
</feature>
<accession>A0ABX2RU61</accession>
<name>A0ABX2RU61_9ACTN</name>
<dbReference type="CDD" id="cd00063">
    <property type="entry name" value="FN3"/>
    <property type="match status" value="1"/>
</dbReference>
<evidence type="ECO:0000256" key="3">
    <source>
        <dbReference type="SAM" id="MobiDB-lite"/>
    </source>
</evidence>
<keyword evidence="4" id="KW-0812">Transmembrane</keyword>
<organism evidence="6 7">
    <name type="scientific">Micromonospora purpureochromogenes</name>
    <dbReference type="NCBI Taxonomy" id="47872"/>
    <lineage>
        <taxon>Bacteria</taxon>
        <taxon>Bacillati</taxon>
        <taxon>Actinomycetota</taxon>
        <taxon>Actinomycetes</taxon>
        <taxon>Micromonosporales</taxon>
        <taxon>Micromonosporaceae</taxon>
        <taxon>Micromonospora</taxon>
    </lineage>
</organism>
<dbReference type="Gene3D" id="2.60.40.10">
    <property type="entry name" value="Immunoglobulins"/>
    <property type="match status" value="1"/>
</dbReference>
<comment type="caution">
    <text evidence="6">The sequence shown here is derived from an EMBL/GenBank/DDBJ whole genome shotgun (WGS) entry which is preliminary data.</text>
</comment>
<keyword evidence="1" id="KW-0378">Hydrolase</keyword>
<dbReference type="PROSITE" id="PS50853">
    <property type="entry name" value="FN3"/>
    <property type="match status" value="1"/>
</dbReference>
<proteinExistence type="predicted"/>
<keyword evidence="4" id="KW-1133">Transmembrane helix</keyword>
<dbReference type="RefSeq" id="WP_373367531.1">
    <property type="nucleotide sequence ID" value="NZ_JACCCQ010000001.1"/>
</dbReference>
<keyword evidence="2" id="KW-0119">Carbohydrate metabolism</keyword>
<dbReference type="InterPro" id="IPR036116">
    <property type="entry name" value="FN3_sf"/>
</dbReference>
<feature type="domain" description="Fibronectin type-III" evidence="5">
    <location>
        <begin position="161"/>
        <end position="253"/>
    </location>
</feature>
<dbReference type="EMBL" id="JACCCQ010000001">
    <property type="protein sequence ID" value="NYF60079.1"/>
    <property type="molecule type" value="Genomic_DNA"/>
</dbReference>
<evidence type="ECO:0000313" key="7">
    <source>
        <dbReference type="Proteomes" id="UP000631553"/>
    </source>
</evidence>
<dbReference type="SUPFAM" id="SSF49265">
    <property type="entry name" value="Fibronectin type III"/>
    <property type="match status" value="1"/>
</dbReference>
<reference evidence="6 7" key="1">
    <citation type="submission" date="2020-07" db="EMBL/GenBank/DDBJ databases">
        <title>Sequencing the genomes of 1000 actinobacteria strains.</title>
        <authorList>
            <person name="Klenk H.-P."/>
        </authorList>
    </citation>
    <scope>NUCLEOTIDE SEQUENCE [LARGE SCALE GENOMIC DNA]</scope>
    <source>
        <strain evidence="6 7">DSM 43814</strain>
    </source>
</reference>
<gene>
    <name evidence="6" type="ORF">HDA35_005910</name>
</gene>
<dbReference type="Proteomes" id="UP000631553">
    <property type="component" value="Unassembled WGS sequence"/>
</dbReference>
<feature type="transmembrane region" description="Helical" evidence="4">
    <location>
        <begin position="114"/>
        <end position="136"/>
    </location>
</feature>
<dbReference type="InterPro" id="IPR013783">
    <property type="entry name" value="Ig-like_fold"/>
</dbReference>
<keyword evidence="2" id="KW-0624">Polysaccharide degradation</keyword>